<evidence type="ECO:0000256" key="5">
    <source>
        <dbReference type="ARBA" id="ARBA00022763"/>
    </source>
</evidence>
<evidence type="ECO:0000256" key="2">
    <source>
        <dbReference type="ARBA" id="ARBA00022722"/>
    </source>
</evidence>
<proteinExistence type="predicted"/>
<dbReference type="InterPro" id="IPR019974">
    <property type="entry name" value="XPG_CS"/>
</dbReference>
<dbReference type="InterPro" id="IPR029060">
    <property type="entry name" value="PIN-like_dom_sf"/>
</dbReference>
<dbReference type="InterPro" id="IPR044752">
    <property type="entry name" value="PIN-like_EXO1"/>
</dbReference>
<keyword evidence="11" id="KW-0539">Nucleus</keyword>
<dbReference type="AlphaFoldDB" id="A0AB34JZ00"/>
<gene>
    <name evidence="15" type="ORF">AB1Y20_014876</name>
</gene>
<evidence type="ECO:0000256" key="1">
    <source>
        <dbReference type="ARBA" id="ARBA00004123"/>
    </source>
</evidence>
<dbReference type="Pfam" id="PF00752">
    <property type="entry name" value="XPG_N"/>
    <property type="match status" value="1"/>
</dbReference>
<evidence type="ECO:0000313" key="16">
    <source>
        <dbReference type="Proteomes" id="UP001515480"/>
    </source>
</evidence>
<dbReference type="PROSITE" id="PS00841">
    <property type="entry name" value="XPG_1"/>
    <property type="match status" value="1"/>
</dbReference>
<name>A0AB34JZ00_PRYPA</name>
<evidence type="ECO:0000256" key="4">
    <source>
        <dbReference type="ARBA" id="ARBA00022759"/>
    </source>
</evidence>
<feature type="region of interest" description="Disordered" evidence="12">
    <location>
        <begin position="727"/>
        <end position="757"/>
    </location>
</feature>
<comment type="caution">
    <text evidence="15">The sequence shown here is derived from an EMBL/GenBank/DDBJ whole genome shotgun (WGS) entry which is preliminary data.</text>
</comment>
<dbReference type="Gene3D" id="3.40.50.1010">
    <property type="entry name" value="5'-nuclease"/>
    <property type="match status" value="1"/>
</dbReference>
<evidence type="ECO:0000256" key="3">
    <source>
        <dbReference type="ARBA" id="ARBA00022723"/>
    </source>
</evidence>
<keyword evidence="5" id="KW-0227">DNA damage</keyword>
<dbReference type="Gene3D" id="1.10.150.20">
    <property type="entry name" value="5' to 3' exonuclease, C-terminal subdomain"/>
    <property type="match status" value="1"/>
</dbReference>
<dbReference type="SMART" id="SM00484">
    <property type="entry name" value="XPGI"/>
    <property type="match status" value="1"/>
</dbReference>
<protein>
    <recommendedName>
        <fullName evidence="17">Exonuclease 1</fullName>
    </recommendedName>
</protein>
<evidence type="ECO:0000256" key="7">
    <source>
        <dbReference type="ARBA" id="ARBA00022839"/>
    </source>
</evidence>
<dbReference type="EMBL" id="JBGBPQ010000003">
    <property type="protein sequence ID" value="KAL1526148.1"/>
    <property type="molecule type" value="Genomic_DNA"/>
</dbReference>
<evidence type="ECO:0000259" key="13">
    <source>
        <dbReference type="SMART" id="SM00484"/>
    </source>
</evidence>
<dbReference type="PANTHER" id="PTHR11081:SF9">
    <property type="entry name" value="FLAP ENDONUCLEASE 1"/>
    <property type="match status" value="1"/>
</dbReference>
<dbReference type="CDD" id="cd09857">
    <property type="entry name" value="PIN_EXO1"/>
    <property type="match status" value="1"/>
</dbReference>
<organism evidence="15 16">
    <name type="scientific">Prymnesium parvum</name>
    <name type="common">Toxic golden alga</name>
    <dbReference type="NCBI Taxonomy" id="97485"/>
    <lineage>
        <taxon>Eukaryota</taxon>
        <taxon>Haptista</taxon>
        <taxon>Haptophyta</taxon>
        <taxon>Prymnesiophyceae</taxon>
        <taxon>Prymnesiales</taxon>
        <taxon>Prymnesiaceae</taxon>
        <taxon>Prymnesium</taxon>
    </lineage>
</organism>
<dbReference type="InterPro" id="IPR006086">
    <property type="entry name" value="XPG-I_dom"/>
</dbReference>
<dbReference type="GO" id="GO:0005634">
    <property type="term" value="C:nucleus"/>
    <property type="evidence" value="ECO:0007669"/>
    <property type="project" value="UniProtKB-SubCell"/>
</dbReference>
<sequence>MGIAGLHEMVASIARPVHLSDFAGEQLAVDASAWLHRGAISCALELAAGTETDAFLNYPRKMLDAFLHHGVRPYLVFDGAALPLKLGRQRQAARAAARLRGLDCLRRADLPAARAAFAKCVGATAWMARALADELRARGLPFVVAPSEADAQLAFLVRSGECAAAVSDDSDLLPYGCPRCLFKLDASGSALLVVHAELRYAQRGGSFLFDGTRPGEWEAWVEGKLVLMCVLAGCDYLPSLSGVGLRTAHAAVRANGSVEHAVRALLPRAREPPACVNQYIAQVKQAIQVFKHAYVFDPQTQRVAHLTPMPPGTVENIEHLGTPLSASLARKVCVEASLDPRTLQPHEKSAHGCAEDSPASLQSGAPSAAPEQPPRASSSFFSDAPEAGDLAELIALRNESQGQSCSSNSYSWPLPPPSEPEAPPPVPPPPAEVAGLRDEGAEGAQAGACDEEGASDKAEDSPLSLLIDYSAWSGWHEVLLRLLRDPAAPLARPSRLWLLYASLHAALPPDASTLTAAQCDAILPPALLFLRLLAPWARQWEAADAASHRCYVEAQTSLWRQAALQPLRGTAIDWVRLGDVADGVPAEARAELHAELRRLVAPCGCAAAQLRSLRLATCGQPYTCAEVSRRVRSYSARHTPRGALEPLRRLLPRVVQLLPAPALHAAAVEAPSRVEALLLEGEAKRQRTAFSPVRPAEGLSSTSGSEVELATFWIEIEREAQHRCEGATHAPPKFVDELTGIMTSKRRPRRSSAFPAP</sequence>
<dbReference type="GO" id="GO:0004527">
    <property type="term" value="F:exonuclease activity"/>
    <property type="evidence" value="ECO:0007669"/>
    <property type="project" value="UniProtKB-KW"/>
</dbReference>
<keyword evidence="9" id="KW-0238">DNA-binding</keyword>
<keyword evidence="2" id="KW-0540">Nuclease</keyword>
<dbReference type="PANTHER" id="PTHR11081">
    <property type="entry name" value="FLAP ENDONUCLEASE FAMILY MEMBER"/>
    <property type="match status" value="1"/>
</dbReference>
<dbReference type="PROSITE" id="PS00842">
    <property type="entry name" value="XPG_2"/>
    <property type="match status" value="1"/>
</dbReference>
<feature type="region of interest" description="Disordered" evidence="12">
    <location>
        <begin position="402"/>
        <end position="457"/>
    </location>
</feature>
<dbReference type="FunFam" id="3.40.50.1010:FF:000111">
    <property type="entry name" value="Exonuclease 1"/>
    <property type="match status" value="1"/>
</dbReference>
<dbReference type="PRINTS" id="PR00853">
    <property type="entry name" value="XPGRADSUPER"/>
</dbReference>
<evidence type="ECO:0000256" key="10">
    <source>
        <dbReference type="ARBA" id="ARBA00023204"/>
    </source>
</evidence>
<accession>A0AB34JZ00</accession>
<keyword evidence="16" id="KW-1185">Reference proteome</keyword>
<evidence type="ECO:0000256" key="12">
    <source>
        <dbReference type="SAM" id="MobiDB-lite"/>
    </source>
</evidence>
<evidence type="ECO:0000256" key="11">
    <source>
        <dbReference type="ARBA" id="ARBA00023242"/>
    </source>
</evidence>
<dbReference type="GO" id="GO:0017108">
    <property type="term" value="F:5'-flap endonuclease activity"/>
    <property type="evidence" value="ECO:0007669"/>
    <property type="project" value="TreeGrafter"/>
</dbReference>
<keyword evidence="10" id="KW-0234">DNA repair</keyword>
<dbReference type="InterPro" id="IPR036279">
    <property type="entry name" value="5-3_exonuclease_C_sf"/>
</dbReference>
<dbReference type="GO" id="GO:0046872">
    <property type="term" value="F:metal ion binding"/>
    <property type="evidence" value="ECO:0007669"/>
    <property type="project" value="UniProtKB-KW"/>
</dbReference>
<feature type="compositionally biased region" description="Basic and acidic residues" evidence="12">
    <location>
        <begin position="344"/>
        <end position="354"/>
    </location>
</feature>
<dbReference type="GO" id="GO:0003677">
    <property type="term" value="F:DNA binding"/>
    <property type="evidence" value="ECO:0007669"/>
    <property type="project" value="UniProtKB-KW"/>
</dbReference>
<keyword evidence="7" id="KW-0269">Exonuclease</keyword>
<reference evidence="15 16" key="1">
    <citation type="journal article" date="2024" name="Science">
        <title>Giant polyketide synthase enzymes in the biosynthesis of giant marine polyether toxins.</title>
        <authorList>
            <person name="Fallon T.R."/>
            <person name="Shende V.V."/>
            <person name="Wierzbicki I.H."/>
            <person name="Pendleton A.L."/>
            <person name="Watervoot N.F."/>
            <person name="Auber R.P."/>
            <person name="Gonzalez D.J."/>
            <person name="Wisecaver J.H."/>
            <person name="Moore B.S."/>
        </authorList>
    </citation>
    <scope>NUCLEOTIDE SEQUENCE [LARGE SCALE GENOMIC DNA]</scope>
    <source>
        <strain evidence="15 16">12B1</strain>
    </source>
</reference>
<dbReference type="InterPro" id="IPR006084">
    <property type="entry name" value="XPG/Rad2"/>
</dbReference>
<dbReference type="Pfam" id="PF00867">
    <property type="entry name" value="XPG_I"/>
    <property type="match status" value="1"/>
</dbReference>
<evidence type="ECO:0000259" key="14">
    <source>
        <dbReference type="SMART" id="SM00485"/>
    </source>
</evidence>
<keyword evidence="4" id="KW-0255">Endonuclease</keyword>
<dbReference type="Proteomes" id="UP001515480">
    <property type="component" value="Unassembled WGS sequence"/>
</dbReference>
<feature type="region of interest" description="Disordered" evidence="12">
    <location>
        <begin position="344"/>
        <end position="383"/>
    </location>
</feature>
<feature type="compositionally biased region" description="Low complexity" evidence="12">
    <location>
        <begin position="402"/>
        <end position="411"/>
    </location>
</feature>
<feature type="compositionally biased region" description="Pro residues" evidence="12">
    <location>
        <begin position="413"/>
        <end position="431"/>
    </location>
</feature>
<dbReference type="SUPFAM" id="SSF47807">
    <property type="entry name" value="5' to 3' exonuclease, C-terminal subdomain"/>
    <property type="match status" value="1"/>
</dbReference>
<keyword evidence="3" id="KW-0479">Metal-binding</keyword>
<evidence type="ECO:0000313" key="15">
    <source>
        <dbReference type="EMBL" id="KAL1526148.1"/>
    </source>
</evidence>
<feature type="domain" description="XPG-I" evidence="13">
    <location>
        <begin position="136"/>
        <end position="206"/>
    </location>
</feature>
<evidence type="ECO:0008006" key="17">
    <source>
        <dbReference type="Google" id="ProtNLM"/>
    </source>
</evidence>
<keyword evidence="8" id="KW-0460">Magnesium</keyword>
<dbReference type="GO" id="GO:0006281">
    <property type="term" value="P:DNA repair"/>
    <property type="evidence" value="ECO:0007669"/>
    <property type="project" value="UniProtKB-KW"/>
</dbReference>
<keyword evidence="6" id="KW-0378">Hydrolase</keyword>
<evidence type="ECO:0000256" key="8">
    <source>
        <dbReference type="ARBA" id="ARBA00022842"/>
    </source>
</evidence>
<comment type="subcellular location">
    <subcellularLocation>
        <location evidence="1">Nucleus</location>
    </subcellularLocation>
</comment>
<dbReference type="SUPFAM" id="SSF88723">
    <property type="entry name" value="PIN domain-like"/>
    <property type="match status" value="1"/>
</dbReference>
<evidence type="ECO:0000256" key="9">
    <source>
        <dbReference type="ARBA" id="ARBA00023125"/>
    </source>
</evidence>
<evidence type="ECO:0000256" key="6">
    <source>
        <dbReference type="ARBA" id="ARBA00022801"/>
    </source>
</evidence>
<dbReference type="InterPro" id="IPR006085">
    <property type="entry name" value="XPG_DNA_repair_N"/>
</dbReference>
<dbReference type="SMART" id="SM00485">
    <property type="entry name" value="XPGN"/>
    <property type="match status" value="1"/>
</dbReference>
<feature type="domain" description="XPG N-terminal" evidence="14">
    <location>
        <begin position="1"/>
        <end position="97"/>
    </location>
</feature>